<gene>
    <name evidence="1" type="ORF">ACOC_LOCUS11929</name>
</gene>
<reference evidence="1 2" key="2">
    <citation type="submission" date="2018-11" db="EMBL/GenBank/DDBJ databases">
        <authorList>
            <consortium name="Pathogen Informatics"/>
        </authorList>
    </citation>
    <scope>NUCLEOTIDE SEQUENCE [LARGE SCALE GENOMIC DNA]</scope>
    <source>
        <strain evidence="1 2">Costa Rica</strain>
    </source>
</reference>
<evidence type="ECO:0000313" key="3">
    <source>
        <dbReference type="WBParaSite" id="ACOC_0001192801-mRNA-1"/>
    </source>
</evidence>
<reference evidence="3" key="1">
    <citation type="submission" date="2017-02" db="UniProtKB">
        <authorList>
            <consortium name="WormBaseParasite"/>
        </authorList>
    </citation>
    <scope>IDENTIFICATION</scope>
</reference>
<dbReference type="InterPro" id="IPR012337">
    <property type="entry name" value="RNaseH-like_sf"/>
</dbReference>
<dbReference type="EMBL" id="UYYA01004830">
    <property type="protein sequence ID" value="VDM63514.1"/>
    <property type="molecule type" value="Genomic_DNA"/>
</dbReference>
<keyword evidence="2" id="KW-1185">Reference proteome</keyword>
<sequence length="212" mass="23832">MLLFRKPKQLDSADMVQQTLSYMHHNDAKISARLGNQASFKQSTTSSNFSGVISDCSTLAVDHSEIPWQLQLRSEKIIGPIHNSGLAEILAAQMALQLLRNWNGYKNEPVILRTDFLPLVQAMNGGVCDRFYEEIEKVRNLAMLYPNGVRFEHVYAHDGDPEIRQHLMGGEQDREVDGEAVEKEDHEAPPGVNCSSFFEDFVSAFKAQHSAL</sequence>
<dbReference type="AlphaFoldDB" id="A0A0R3PZE7"/>
<organism evidence="3">
    <name type="scientific">Angiostrongylus costaricensis</name>
    <name type="common">Nematode worm</name>
    <dbReference type="NCBI Taxonomy" id="334426"/>
    <lineage>
        <taxon>Eukaryota</taxon>
        <taxon>Metazoa</taxon>
        <taxon>Ecdysozoa</taxon>
        <taxon>Nematoda</taxon>
        <taxon>Chromadorea</taxon>
        <taxon>Rhabditida</taxon>
        <taxon>Rhabditina</taxon>
        <taxon>Rhabditomorpha</taxon>
        <taxon>Strongyloidea</taxon>
        <taxon>Metastrongylidae</taxon>
        <taxon>Angiostrongylus</taxon>
    </lineage>
</organism>
<proteinExistence type="predicted"/>
<name>A0A0R3PZE7_ANGCS</name>
<evidence type="ECO:0000313" key="2">
    <source>
        <dbReference type="Proteomes" id="UP000267027"/>
    </source>
</evidence>
<protein>
    <submittedName>
        <fullName evidence="3">RNase H domain-containing protein</fullName>
    </submittedName>
</protein>
<dbReference type="OrthoDB" id="407198at2759"/>
<evidence type="ECO:0000313" key="1">
    <source>
        <dbReference type="EMBL" id="VDM63514.1"/>
    </source>
</evidence>
<dbReference type="Proteomes" id="UP000267027">
    <property type="component" value="Unassembled WGS sequence"/>
</dbReference>
<dbReference type="WBParaSite" id="ACOC_0001192801-mRNA-1">
    <property type="protein sequence ID" value="ACOC_0001192801-mRNA-1"/>
    <property type="gene ID" value="ACOC_0001192801"/>
</dbReference>
<dbReference type="STRING" id="334426.A0A0R3PZE7"/>
<dbReference type="SUPFAM" id="SSF53098">
    <property type="entry name" value="Ribonuclease H-like"/>
    <property type="match status" value="1"/>
</dbReference>
<accession>A0A0R3PZE7</accession>